<proteinExistence type="predicted"/>
<keyword evidence="2" id="KW-1185">Reference proteome</keyword>
<reference evidence="1 2" key="1">
    <citation type="submission" date="2008-07" db="EMBL/GenBank/DDBJ databases">
        <authorList>
            <person name="Tandeau de Marsac N."/>
            <person name="Ferriera S."/>
            <person name="Johnson J."/>
            <person name="Kravitz S."/>
            <person name="Beeson K."/>
            <person name="Sutton G."/>
            <person name="Rogers Y.-H."/>
            <person name="Friedman R."/>
            <person name="Frazier M."/>
            <person name="Venter J.C."/>
        </authorList>
    </citation>
    <scope>NUCLEOTIDE SEQUENCE [LARGE SCALE GENOMIC DNA]</scope>
    <source>
        <strain evidence="1 2">PCC 7420</strain>
    </source>
</reference>
<name>B4VWZ8_9CYAN</name>
<dbReference type="Proteomes" id="UP000003835">
    <property type="component" value="Unassembled WGS sequence"/>
</dbReference>
<organism evidence="1 2">
    <name type="scientific">Coleofasciculus chthonoplastes PCC 7420</name>
    <dbReference type="NCBI Taxonomy" id="118168"/>
    <lineage>
        <taxon>Bacteria</taxon>
        <taxon>Bacillati</taxon>
        <taxon>Cyanobacteriota</taxon>
        <taxon>Cyanophyceae</taxon>
        <taxon>Coleofasciculales</taxon>
        <taxon>Coleofasciculaceae</taxon>
        <taxon>Coleofasciculus</taxon>
    </lineage>
</organism>
<protein>
    <submittedName>
        <fullName evidence="1">Uncharacterized protein</fullName>
    </submittedName>
</protein>
<dbReference type="EMBL" id="DS989857">
    <property type="protein sequence ID" value="EDX73513.1"/>
    <property type="molecule type" value="Genomic_DNA"/>
</dbReference>
<gene>
    <name evidence="1" type="ORF">MC7420_3687</name>
</gene>
<accession>B4VWZ8</accession>
<evidence type="ECO:0000313" key="2">
    <source>
        <dbReference type="Proteomes" id="UP000003835"/>
    </source>
</evidence>
<dbReference type="AlphaFoldDB" id="B4VWZ8"/>
<evidence type="ECO:0000313" key="1">
    <source>
        <dbReference type="EMBL" id="EDX73513.1"/>
    </source>
</evidence>
<sequence length="37" mass="4432">MITRERINVNYFSIFQFFNGTGDDVADLDRTEILPHW</sequence>
<dbReference type="HOGENOM" id="CLU_3342478_0_0_3"/>